<keyword evidence="4" id="KW-0418">Kinase</keyword>
<keyword evidence="2" id="KW-0808">Transferase</keyword>
<keyword evidence="7" id="KW-0472">Membrane</keyword>
<feature type="domain" description="Histidine kinase" evidence="8">
    <location>
        <begin position="259"/>
        <end position="447"/>
    </location>
</feature>
<evidence type="ECO:0000256" key="1">
    <source>
        <dbReference type="ARBA" id="ARBA00022553"/>
    </source>
</evidence>
<dbReference type="SUPFAM" id="SSF55874">
    <property type="entry name" value="ATPase domain of HSP90 chaperone/DNA topoisomerase II/histidine kinase"/>
    <property type="match status" value="1"/>
</dbReference>
<feature type="transmembrane region" description="Helical" evidence="7">
    <location>
        <begin position="12"/>
        <end position="36"/>
    </location>
</feature>
<reference evidence="9 10" key="1">
    <citation type="submission" date="2018-03" db="EMBL/GenBank/DDBJ databases">
        <title>Brevisbacillus phylogenomics.</title>
        <authorList>
            <person name="Dunlap C."/>
        </authorList>
    </citation>
    <scope>NUCLEOTIDE SEQUENCE [LARGE SCALE GENOMIC DNA]</scope>
    <source>
        <strain evidence="9 10">NRRL B-41110</strain>
    </source>
</reference>
<feature type="transmembrane region" description="Helical" evidence="7">
    <location>
        <begin position="42"/>
        <end position="59"/>
    </location>
</feature>
<keyword evidence="7" id="KW-0812">Transmembrane</keyword>
<evidence type="ECO:0000313" key="9">
    <source>
        <dbReference type="EMBL" id="PSK03586.1"/>
    </source>
</evidence>
<dbReference type="InterPro" id="IPR005467">
    <property type="entry name" value="His_kinase_dom"/>
</dbReference>
<evidence type="ECO:0000256" key="5">
    <source>
        <dbReference type="ARBA" id="ARBA00022840"/>
    </source>
</evidence>
<feature type="transmembrane region" description="Helical" evidence="7">
    <location>
        <begin position="66"/>
        <end position="85"/>
    </location>
</feature>
<keyword evidence="7" id="KW-1133">Transmembrane helix</keyword>
<evidence type="ECO:0000256" key="2">
    <source>
        <dbReference type="ARBA" id="ARBA00022679"/>
    </source>
</evidence>
<feature type="transmembrane region" description="Helical" evidence="7">
    <location>
        <begin position="169"/>
        <end position="188"/>
    </location>
</feature>
<dbReference type="InterPro" id="IPR036890">
    <property type="entry name" value="HATPase_C_sf"/>
</dbReference>
<evidence type="ECO:0000256" key="7">
    <source>
        <dbReference type="SAM" id="Phobius"/>
    </source>
</evidence>
<sequence>MFWQRRNRMDRLLLVFLFNLPEAAVLIFNGLSFFHLPILRQWKQLLIASVTLAFWVFVLDSFGVDYYLKISLFILFLIFLFWIVLGYSIKTAILMGITSASLMVIFELVISSVYARIGIDMGQFSSFSPTRIFYSWIYLVSLLSVGIFIRTINWNLGDLLHTKGRHYDHYLGLIIVFVFLTLGLLLLLNASSIVTNIPSYEIAKETEDLPVYQFLALVFSGCTTFFVWKYIKAKIAHVEKETEAPYLDYLNDLALNTSKIRHDAHNQYTAIKNLISLGTKEEALQYINSLIDQAEEIAQGFQDVHSKPLAALLMGKKSECASKSIEFEFHLSPNAGQLLGWKDIDMVTVFSNLLDNAIRATIEVEHPKIIIKWGVEGNEEVVSIENTGPTIQAEDFQHLFELGFTRYGGQGVGLPVVHATVKKYYGTIKVYSQEGITRFTVTVPVIKRLL</sequence>
<keyword evidence="1" id="KW-0597">Phosphoprotein</keyword>
<evidence type="ECO:0000313" key="10">
    <source>
        <dbReference type="Proteomes" id="UP000241645"/>
    </source>
</evidence>
<evidence type="ECO:0000256" key="4">
    <source>
        <dbReference type="ARBA" id="ARBA00022777"/>
    </source>
</evidence>
<dbReference type="SUPFAM" id="SSF55890">
    <property type="entry name" value="Sporulation response regulatory protein Spo0B"/>
    <property type="match status" value="1"/>
</dbReference>
<name>A0ABX5FH20_9BACL</name>
<dbReference type="PROSITE" id="PS50109">
    <property type="entry name" value="HIS_KIN"/>
    <property type="match status" value="1"/>
</dbReference>
<keyword evidence="5" id="KW-0067">ATP-binding</keyword>
<feature type="transmembrane region" description="Helical" evidence="7">
    <location>
        <begin position="131"/>
        <end position="149"/>
    </location>
</feature>
<keyword evidence="10" id="KW-1185">Reference proteome</keyword>
<dbReference type="Gene3D" id="3.30.565.10">
    <property type="entry name" value="Histidine kinase-like ATPase, C-terminal domain"/>
    <property type="match status" value="1"/>
</dbReference>
<dbReference type="Pfam" id="PF02518">
    <property type="entry name" value="HATPase_c"/>
    <property type="match status" value="1"/>
</dbReference>
<comment type="caution">
    <text evidence="9">The sequence shown here is derived from an EMBL/GenBank/DDBJ whole genome shotgun (WGS) entry which is preliminary data.</text>
</comment>
<evidence type="ECO:0000256" key="6">
    <source>
        <dbReference type="ARBA" id="ARBA00023012"/>
    </source>
</evidence>
<evidence type="ECO:0000256" key="3">
    <source>
        <dbReference type="ARBA" id="ARBA00022741"/>
    </source>
</evidence>
<dbReference type="PANTHER" id="PTHR40448:SF1">
    <property type="entry name" value="TWO-COMPONENT SENSOR HISTIDINE KINASE"/>
    <property type="match status" value="1"/>
</dbReference>
<evidence type="ECO:0000259" key="8">
    <source>
        <dbReference type="PROSITE" id="PS50109"/>
    </source>
</evidence>
<accession>A0ABX5FH20</accession>
<keyword evidence="6" id="KW-0902">Two-component regulatory system</keyword>
<dbReference type="InterPro" id="IPR003594">
    <property type="entry name" value="HATPase_dom"/>
</dbReference>
<gene>
    <name evidence="9" type="ORF">C7R92_27710</name>
</gene>
<feature type="transmembrane region" description="Helical" evidence="7">
    <location>
        <begin position="91"/>
        <end position="110"/>
    </location>
</feature>
<protein>
    <recommendedName>
        <fullName evidence="8">Histidine kinase domain-containing protein</fullName>
    </recommendedName>
</protein>
<keyword evidence="3" id="KW-0547">Nucleotide-binding</keyword>
<dbReference type="EMBL" id="PXZO01000064">
    <property type="protein sequence ID" value="PSK03586.1"/>
    <property type="molecule type" value="Genomic_DNA"/>
</dbReference>
<organism evidence="9 10">
    <name type="scientific">Brevibacillus porteri</name>
    <dbReference type="NCBI Taxonomy" id="2126350"/>
    <lineage>
        <taxon>Bacteria</taxon>
        <taxon>Bacillati</taxon>
        <taxon>Bacillota</taxon>
        <taxon>Bacilli</taxon>
        <taxon>Bacillales</taxon>
        <taxon>Paenibacillaceae</taxon>
        <taxon>Brevibacillus</taxon>
    </lineage>
</organism>
<feature type="transmembrane region" description="Helical" evidence="7">
    <location>
        <begin position="209"/>
        <end position="231"/>
    </location>
</feature>
<dbReference type="Proteomes" id="UP000241645">
    <property type="component" value="Unassembled WGS sequence"/>
</dbReference>
<dbReference type="PANTHER" id="PTHR40448">
    <property type="entry name" value="TWO-COMPONENT SENSOR HISTIDINE KINASE"/>
    <property type="match status" value="1"/>
</dbReference>
<proteinExistence type="predicted"/>
<dbReference type="SMART" id="SM00387">
    <property type="entry name" value="HATPase_c"/>
    <property type="match status" value="1"/>
</dbReference>
<dbReference type="InterPro" id="IPR016120">
    <property type="entry name" value="Sig_transdc_His_kin_SpoOB"/>
</dbReference>